<organism evidence="2 3">
    <name type="scientific">Maribellus comscasis</name>
    <dbReference type="NCBI Taxonomy" id="2681766"/>
    <lineage>
        <taxon>Bacteria</taxon>
        <taxon>Pseudomonadati</taxon>
        <taxon>Bacteroidota</taxon>
        <taxon>Bacteroidia</taxon>
        <taxon>Marinilabiliales</taxon>
        <taxon>Prolixibacteraceae</taxon>
        <taxon>Maribellus</taxon>
    </lineage>
</organism>
<dbReference type="EMBL" id="CP046401">
    <property type="protein sequence ID" value="QGY42865.1"/>
    <property type="molecule type" value="Genomic_DNA"/>
</dbReference>
<feature type="transmembrane region" description="Helical" evidence="1">
    <location>
        <begin position="89"/>
        <end position="108"/>
    </location>
</feature>
<dbReference type="KEGG" id="mcos:GM418_04100"/>
<dbReference type="Proteomes" id="UP000428260">
    <property type="component" value="Chromosome"/>
</dbReference>
<proteinExistence type="predicted"/>
<feature type="transmembrane region" description="Helical" evidence="1">
    <location>
        <begin position="187"/>
        <end position="206"/>
    </location>
</feature>
<protein>
    <submittedName>
        <fullName evidence="2">Uncharacterized protein</fullName>
    </submittedName>
</protein>
<reference evidence="2 3" key="1">
    <citation type="submission" date="2019-11" db="EMBL/GenBank/DDBJ databases">
        <authorList>
            <person name="Zheng R.K."/>
            <person name="Sun C.M."/>
        </authorList>
    </citation>
    <scope>NUCLEOTIDE SEQUENCE [LARGE SCALE GENOMIC DNA]</scope>
    <source>
        <strain evidence="2 3">WC007</strain>
    </source>
</reference>
<dbReference type="RefSeq" id="WP_158863424.1">
    <property type="nucleotide sequence ID" value="NZ_CP046401.1"/>
</dbReference>
<feature type="transmembrane region" description="Helical" evidence="1">
    <location>
        <begin position="6"/>
        <end position="24"/>
    </location>
</feature>
<keyword evidence="1" id="KW-0812">Transmembrane</keyword>
<sequence length="216" mass="25468">MNFIYLNWTSILVPFIAGIFNFRYFDKNLKIIFSFVCYGTANEVFTRLLFWLADVKNAMPLLHLYGAISLGLLFAFYFYVLKSLIDKRIYLILTFVFFIYWVVNSLFIQSIFEYPSLPSSLGDILIILLSIMYFYKVMMEAKIVKLADEPSIWINTAILIYYTGNLFFYILFNNILEVSREFSKITVYYYSALMALFYILIAVGFLKARKRKPVSK</sequence>
<feature type="transmembrane region" description="Helical" evidence="1">
    <location>
        <begin position="31"/>
        <end position="50"/>
    </location>
</feature>
<gene>
    <name evidence="2" type="ORF">GM418_04100</name>
</gene>
<evidence type="ECO:0000313" key="3">
    <source>
        <dbReference type="Proteomes" id="UP000428260"/>
    </source>
</evidence>
<evidence type="ECO:0000256" key="1">
    <source>
        <dbReference type="SAM" id="Phobius"/>
    </source>
</evidence>
<name>A0A6I6JJ30_9BACT</name>
<feature type="transmembrane region" description="Helical" evidence="1">
    <location>
        <begin position="151"/>
        <end position="172"/>
    </location>
</feature>
<feature type="transmembrane region" description="Helical" evidence="1">
    <location>
        <begin position="120"/>
        <end position="139"/>
    </location>
</feature>
<keyword evidence="1" id="KW-0472">Membrane</keyword>
<keyword evidence="3" id="KW-1185">Reference proteome</keyword>
<feature type="transmembrane region" description="Helical" evidence="1">
    <location>
        <begin position="62"/>
        <end position="80"/>
    </location>
</feature>
<keyword evidence="1" id="KW-1133">Transmembrane helix</keyword>
<accession>A0A6I6JJ30</accession>
<evidence type="ECO:0000313" key="2">
    <source>
        <dbReference type="EMBL" id="QGY42865.1"/>
    </source>
</evidence>
<dbReference type="AlphaFoldDB" id="A0A6I6JJ30"/>